<feature type="domain" description="SGNH hydrolase-type esterase" evidence="1">
    <location>
        <begin position="9"/>
        <end position="107"/>
    </location>
</feature>
<dbReference type="SUPFAM" id="SSF52266">
    <property type="entry name" value="SGNH hydrolase"/>
    <property type="match status" value="1"/>
</dbReference>
<dbReference type="Gene3D" id="3.40.50.12700">
    <property type="match status" value="1"/>
</dbReference>
<protein>
    <recommendedName>
        <fullName evidence="1">SGNH hydrolase-type esterase domain-containing protein</fullName>
    </recommendedName>
</protein>
<evidence type="ECO:0000313" key="2">
    <source>
        <dbReference type="EMBL" id="CAL1613117.1"/>
    </source>
</evidence>
<dbReference type="Pfam" id="PF13472">
    <property type="entry name" value="Lipase_GDSL_2"/>
    <property type="match status" value="1"/>
</dbReference>
<dbReference type="Proteomes" id="UP001497482">
    <property type="component" value="Chromosome 8"/>
</dbReference>
<gene>
    <name evidence="2" type="ORF">KC01_LOCUS39379</name>
</gene>
<sequence length="126" mass="13827">MMTHKQRFRRIVIHAGGNDVRRKQSEVLKLQVAAVCKLASTMADTVIFSGPLPSTSSAEAFSRHSAFNRWLSGWCPRSGVVHVDNWSAFWGKPGLIRSDDIHPTLAGTSLLAKNLALALNCSARLK</sequence>
<keyword evidence="3" id="KW-1185">Reference proteome</keyword>
<reference evidence="2 3" key="1">
    <citation type="submission" date="2024-04" db="EMBL/GenBank/DDBJ databases">
        <authorList>
            <person name="Waldvogel A.-M."/>
            <person name="Schoenle A."/>
        </authorList>
    </citation>
    <scope>NUCLEOTIDE SEQUENCE [LARGE SCALE GENOMIC DNA]</scope>
</reference>
<evidence type="ECO:0000313" key="3">
    <source>
        <dbReference type="Proteomes" id="UP001497482"/>
    </source>
</evidence>
<dbReference type="EMBL" id="OZ035830">
    <property type="protein sequence ID" value="CAL1613117.1"/>
    <property type="molecule type" value="Genomic_DNA"/>
</dbReference>
<organism evidence="2 3">
    <name type="scientific">Knipowitschia caucasica</name>
    <name type="common">Caucasian dwarf goby</name>
    <name type="synonym">Pomatoschistus caucasicus</name>
    <dbReference type="NCBI Taxonomy" id="637954"/>
    <lineage>
        <taxon>Eukaryota</taxon>
        <taxon>Metazoa</taxon>
        <taxon>Chordata</taxon>
        <taxon>Craniata</taxon>
        <taxon>Vertebrata</taxon>
        <taxon>Euteleostomi</taxon>
        <taxon>Actinopterygii</taxon>
        <taxon>Neopterygii</taxon>
        <taxon>Teleostei</taxon>
        <taxon>Neoteleostei</taxon>
        <taxon>Acanthomorphata</taxon>
        <taxon>Gobiaria</taxon>
        <taxon>Gobiiformes</taxon>
        <taxon>Gobioidei</taxon>
        <taxon>Gobiidae</taxon>
        <taxon>Gobiinae</taxon>
        <taxon>Knipowitschia</taxon>
    </lineage>
</organism>
<dbReference type="InterPro" id="IPR013830">
    <property type="entry name" value="SGNH_hydro"/>
</dbReference>
<name>A0AAV2MIJ8_KNICA</name>
<evidence type="ECO:0000259" key="1">
    <source>
        <dbReference type="Pfam" id="PF13472"/>
    </source>
</evidence>
<proteinExistence type="predicted"/>
<dbReference type="AlphaFoldDB" id="A0AAV2MIJ8"/>
<accession>A0AAV2MIJ8</accession>